<feature type="compositionally biased region" description="Low complexity" evidence="1">
    <location>
        <begin position="213"/>
        <end position="227"/>
    </location>
</feature>
<proteinExistence type="predicted"/>
<feature type="non-terminal residue" evidence="2">
    <location>
        <position position="1"/>
    </location>
</feature>
<name>A0A6J4VTH1_9BACT</name>
<gene>
    <name evidence="2" type="ORF">AVDCRST_MAG18-3913</name>
</gene>
<accession>A0A6J4VTH1</accession>
<reference evidence="2" key="1">
    <citation type="submission" date="2020-02" db="EMBL/GenBank/DDBJ databases">
        <authorList>
            <person name="Meier V. D."/>
        </authorList>
    </citation>
    <scope>NUCLEOTIDE SEQUENCE</scope>
    <source>
        <strain evidence="2">AVDCRST_MAG18</strain>
    </source>
</reference>
<feature type="region of interest" description="Disordered" evidence="1">
    <location>
        <begin position="243"/>
        <end position="289"/>
    </location>
</feature>
<protein>
    <submittedName>
        <fullName evidence="2">N-acetyl-D-glucosamine ABC transporter, permease protein 1</fullName>
    </submittedName>
</protein>
<feature type="region of interest" description="Disordered" evidence="1">
    <location>
        <begin position="147"/>
        <end position="230"/>
    </location>
</feature>
<feature type="compositionally biased region" description="Low complexity" evidence="1">
    <location>
        <begin position="263"/>
        <end position="273"/>
    </location>
</feature>
<feature type="region of interest" description="Disordered" evidence="1">
    <location>
        <begin position="1"/>
        <end position="43"/>
    </location>
</feature>
<feature type="compositionally biased region" description="Basic residues" evidence="1">
    <location>
        <begin position="148"/>
        <end position="163"/>
    </location>
</feature>
<evidence type="ECO:0000313" key="2">
    <source>
        <dbReference type="EMBL" id="CAA9586382.1"/>
    </source>
</evidence>
<feature type="compositionally biased region" description="Basic and acidic residues" evidence="1">
    <location>
        <begin position="164"/>
        <end position="212"/>
    </location>
</feature>
<dbReference type="EMBL" id="CADCWN010000312">
    <property type="protein sequence ID" value="CAA9586382.1"/>
    <property type="molecule type" value="Genomic_DNA"/>
</dbReference>
<sequence length="315" mass="34120">GNARDDPDRGAGGGAPAEPRPALPAQSAGVSLHPALAHRPARLHPRPVHRLALPLLHRLARPRRAELGGPGQLPAYPHGRSAVPAHAEEHGLLRRLPCRRRQRRGPRPGAIAQPEVAGLRPLPHPLLSAHGHERGGDRAGLLADVQRQHRPHQRRPPALRHHRAELALQRDVDDARADRDQHLGCRRADADLPSRPAERPGRAHRGGDDRRGGPLAALPERAPPADLTGDLLQRDGQRHRLVQGLHPGQGHHRGRPGQRDPLLRPLSLPPGLREPADGLRDGAGLDPLPDHLRPVRAADLRVPPLGLLRIGGQGM</sequence>
<dbReference type="AlphaFoldDB" id="A0A6J4VTH1"/>
<evidence type="ECO:0000256" key="1">
    <source>
        <dbReference type="SAM" id="MobiDB-lite"/>
    </source>
</evidence>
<feature type="non-terminal residue" evidence="2">
    <location>
        <position position="315"/>
    </location>
</feature>
<organism evidence="2">
    <name type="scientific">uncultured Thermomicrobiales bacterium</name>
    <dbReference type="NCBI Taxonomy" id="1645740"/>
    <lineage>
        <taxon>Bacteria</taxon>
        <taxon>Pseudomonadati</taxon>
        <taxon>Thermomicrobiota</taxon>
        <taxon>Thermomicrobia</taxon>
        <taxon>Thermomicrobiales</taxon>
        <taxon>environmental samples</taxon>
    </lineage>
</organism>